<comment type="caution">
    <text evidence="1">The sequence shown here is derived from an EMBL/GenBank/DDBJ whole genome shotgun (WGS) entry which is preliminary data.</text>
</comment>
<organism evidence="1 2">
    <name type="scientific">Nocardiopsis codii</name>
    <dbReference type="NCBI Taxonomy" id="3065942"/>
    <lineage>
        <taxon>Bacteria</taxon>
        <taxon>Bacillati</taxon>
        <taxon>Actinomycetota</taxon>
        <taxon>Actinomycetes</taxon>
        <taxon>Streptosporangiales</taxon>
        <taxon>Nocardiopsidaceae</taxon>
        <taxon>Nocardiopsis</taxon>
    </lineage>
</organism>
<dbReference type="EMBL" id="JAUZMY010000026">
    <property type="protein sequence ID" value="MEE2040087.1"/>
    <property type="molecule type" value="Genomic_DNA"/>
</dbReference>
<proteinExistence type="predicted"/>
<keyword evidence="2" id="KW-1185">Reference proteome</keyword>
<name>A0ABU7KDI0_9ACTN</name>
<gene>
    <name evidence="1" type="ORF">Q8791_22990</name>
</gene>
<protein>
    <submittedName>
        <fullName evidence="1">Uncharacterized protein</fullName>
    </submittedName>
</protein>
<accession>A0ABU7KDI0</accession>
<reference evidence="1 2" key="1">
    <citation type="submission" date="2023-08" db="EMBL/GenBank/DDBJ databases">
        <authorList>
            <person name="Girao M."/>
            <person name="Carvalho M.F."/>
        </authorList>
    </citation>
    <scope>NUCLEOTIDE SEQUENCE [LARGE SCALE GENOMIC DNA]</scope>
    <source>
        <strain evidence="1 2">CT-R113</strain>
    </source>
</reference>
<sequence>MSTSLPGMPTPLDGMPTPAFRPARAWSDYPNRIRVYGGRNPHAAREEPPGRGRYRQWTHRTACDRVSDAGMGRRMSDHLLPDTTPVACRACLDALGLKET</sequence>
<dbReference type="RefSeq" id="WP_330093857.1">
    <property type="nucleotide sequence ID" value="NZ_JAUZMY010000026.1"/>
</dbReference>
<dbReference type="Proteomes" id="UP001356095">
    <property type="component" value="Unassembled WGS sequence"/>
</dbReference>
<evidence type="ECO:0000313" key="2">
    <source>
        <dbReference type="Proteomes" id="UP001356095"/>
    </source>
</evidence>
<evidence type="ECO:0000313" key="1">
    <source>
        <dbReference type="EMBL" id="MEE2040087.1"/>
    </source>
</evidence>